<dbReference type="InterPro" id="IPR011009">
    <property type="entry name" value="Kinase-like_dom_sf"/>
</dbReference>
<gene>
    <name evidence="3" type="ORF">EVG20_g10477</name>
</gene>
<dbReference type="Proteomes" id="UP000298327">
    <property type="component" value="Unassembled WGS sequence"/>
</dbReference>
<feature type="non-terminal residue" evidence="3">
    <location>
        <position position="848"/>
    </location>
</feature>
<feature type="domain" description="Fungal-type protein kinase" evidence="2">
    <location>
        <begin position="224"/>
        <end position="588"/>
    </location>
</feature>
<organism evidence="3 4">
    <name type="scientific">Dentipellis fragilis</name>
    <dbReference type="NCBI Taxonomy" id="205917"/>
    <lineage>
        <taxon>Eukaryota</taxon>
        <taxon>Fungi</taxon>
        <taxon>Dikarya</taxon>
        <taxon>Basidiomycota</taxon>
        <taxon>Agaricomycotina</taxon>
        <taxon>Agaricomycetes</taxon>
        <taxon>Russulales</taxon>
        <taxon>Hericiaceae</taxon>
        <taxon>Dentipellis</taxon>
    </lineage>
</organism>
<dbReference type="OrthoDB" id="3185297at2759"/>
<feature type="region of interest" description="Disordered" evidence="1">
    <location>
        <begin position="1"/>
        <end position="27"/>
    </location>
</feature>
<protein>
    <recommendedName>
        <fullName evidence="2">Fungal-type protein kinase domain-containing protein</fullName>
    </recommendedName>
</protein>
<dbReference type="InterPro" id="IPR008266">
    <property type="entry name" value="Tyr_kinase_AS"/>
</dbReference>
<feature type="region of interest" description="Disordered" evidence="1">
    <location>
        <begin position="457"/>
        <end position="478"/>
    </location>
</feature>
<proteinExistence type="predicted"/>
<dbReference type="AlphaFoldDB" id="A0A4Y9XRB0"/>
<evidence type="ECO:0000313" key="3">
    <source>
        <dbReference type="EMBL" id="TFY52615.1"/>
    </source>
</evidence>
<dbReference type="GO" id="GO:0004672">
    <property type="term" value="F:protein kinase activity"/>
    <property type="evidence" value="ECO:0007669"/>
    <property type="project" value="InterPro"/>
</dbReference>
<evidence type="ECO:0000313" key="4">
    <source>
        <dbReference type="Proteomes" id="UP000298327"/>
    </source>
</evidence>
<dbReference type="Gene3D" id="1.10.510.10">
    <property type="entry name" value="Transferase(Phosphotransferase) domain 1"/>
    <property type="match status" value="1"/>
</dbReference>
<accession>A0A4Y9XRB0</accession>
<name>A0A4Y9XRB0_9AGAM</name>
<keyword evidence="4" id="KW-1185">Reference proteome</keyword>
<comment type="caution">
    <text evidence="3">The sequence shown here is derived from an EMBL/GenBank/DDBJ whole genome shotgun (WGS) entry which is preliminary data.</text>
</comment>
<feature type="compositionally biased region" description="Basic and acidic residues" evidence="1">
    <location>
        <begin position="467"/>
        <end position="477"/>
    </location>
</feature>
<evidence type="ECO:0000259" key="2">
    <source>
        <dbReference type="Pfam" id="PF17667"/>
    </source>
</evidence>
<dbReference type="PANTHER" id="PTHR38248">
    <property type="entry name" value="FUNK1 6"/>
    <property type="match status" value="1"/>
</dbReference>
<dbReference type="PANTHER" id="PTHR38248:SF2">
    <property type="entry name" value="FUNK1 11"/>
    <property type="match status" value="1"/>
</dbReference>
<dbReference type="InterPro" id="IPR040976">
    <property type="entry name" value="Pkinase_fungal"/>
</dbReference>
<feature type="region of interest" description="Disordered" evidence="1">
    <location>
        <begin position="189"/>
        <end position="221"/>
    </location>
</feature>
<dbReference type="EMBL" id="SEOQ01001277">
    <property type="protein sequence ID" value="TFY52615.1"/>
    <property type="molecule type" value="Genomic_DNA"/>
</dbReference>
<dbReference type="Pfam" id="PF17667">
    <property type="entry name" value="Pkinase_fungal"/>
    <property type="match status" value="2"/>
</dbReference>
<feature type="compositionally biased region" description="Low complexity" evidence="1">
    <location>
        <begin position="195"/>
        <end position="209"/>
    </location>
</feature>
<dbReference type="SUPFAM" id="SSF56112">
    <property type="entry name" value="Protein kinase-like (PK-like)"/>
    <property type="match status" value="1"/>
</dbReference>
<dbReference type="PROSITE" id="PS00109">
    <property type="entry name" value="PROTEIN_KINASE_TYR"/>
    <property type="match status" value="1"/>
</dbReference>
<sequence>MFADHDLPTPHDQIIFPGPLNSNKDTPVKVSTPLTTSYQKTMAADVDRKVVEELFGHVFTTDTKAFLDKIFPLKPETHEFVEHHVLDYLRARKQISREGWKGLSEKPPNENAMYGPFTAACNAIRLACKEKCKTRTSIQWYDRHSKAPKSVDKDAADIRPDVIASLALDSDRDNDVLTRVDNDIRAARQQEEEVAATTQSAGATASRTGAGSGPQPSKQDDKTEKLIDIWWQRVHCLVELKVQNDQKNMYDATRQLFGYMRQVFREQINRRFVIGLVLCGSDMTVWLCDKAGCPELFIRVIAGMSLLNYEELGWDTTMRIVPPNSDFHNALFSWAPPILNNTVTSPYQMRWAIEMPSRDGSGTRETFLTLKPLSLLRSEVMYGRGSVVWAVCKATDPPGPQRRCARPSTSAAEGFFYELAKGDGTGSGAAQLGTLYSCEDVSIPNYPAKALETLRAAYTREPTSDGDTNKKRPREETTEPLLQIACNDGDTVNEIQSSLFLPSSRIFARTLIEPYGWPVKFFKDRLELLVCLRDAIKAHKCMYRRGVLHRDVSTGNILICPLAGDAEKAAGRLFDLDYGKQAEVDGNSEIAVTEVSLDDLEDIEKAIIKRSHAAGVERAALKRLMPFFPKGSFRSFDYVRTLLQCCPPASLQSPLTYADIGLLPEDEAAKMPKFGTHKSQQMHRTGTGPFMSSELATKARNFGTGNLTHDSIHDMESFMWVLIYLCCTRDGPGGIRRKEFREKFSTSEHQMLQAVVYYFFEAPIEVMGFRKQGLFNFEKKSQMEEWPLPIFHDYFAPLKPLVRKWFEILFIGYQYRIYATIHDQFLNAIEEAIEEEQQRGVEENAEIR</sequence>
<evidence type="ECO:0000256" key="1">
    <source>
        <dbReference type="SAM" id="MobiDB-lite"/>
    </source>
</evidence>
<feature type="domain" description="Fungal-type protein kinase" evidence="2">
    <location>
        <begin position="671"/>
        <end position="726"/>
    </location>
</feature>
<reference evidence="3 4" key="1">
    <citation type="submission" date="2019-02" db="EMBL/GenBank/DDBJ databases">
        <title>Genome sequencing of the rare red list fungi Dentipellis fragilis.</title>
        <authorList>
            <person name="Buettner E."/>
            <person name="Kellner H."/>
        </authorList>
    </citation>
    <scope>NUCLEOTIDE SEQUENCE [LARGE SCALE GENOMIC DNA]</scope>
    <source>
        <strain evidence="3 4">DSM 105465</strain>
    </source>
</reference>